<keyword evidence="11" id="KW-0808">Transferase</keyword>
<dbReference type="GO" id="GO:0015074">
    <property type="term" value="P:DNA integration"/>
    <property type="evidence" value="ECO:0007669"/>
    <property type="project" value="UniProtKB-KW"/>
</dbReference>
<dbReference type="Proteomes" id="UP000186601">
    <property type="component" value="Unassembled WGS sequence"/>
</dbReference>
<keyword evidence="9" id="KW-0229">DNA integration</keyword>
<keyword evidence="6" id="KW-0378">Hydrolase</keyword>
<keyword evidence="2" id="KW-0548">Nucleotidyltransferase</keyword>
<comment type="catalytic activity">
    <reaction evidence="13">
        <text>DNA(n) + a 2'-deoxyribonucleoside 5'-triphosphate = DNA(n+1) + diphosphate</text>
        <dbReference type="Rhea" id="RHEA:22508"/>
        <dbReference type="Rhea" id="RHEA-COMP:17339"/>
        <dbReference type="Rhea" id="RHEA-COMP:17340"/>
        <dbReference type="ChEBI" id="CHEBI:33019"/>
        <dbReference type="ChEBI" id="CHEBI:61560"/>
        <dbReference type="ChEBI" id="CHEBI:173112"/>
        <dbReference type="EC" id="2.7.7.49"/>
    </reaction>
</comment>
<dbReference type="SUPFAM" id="SSF53098">
    <property type="entry name" value="Ribonuclease H-like"/>
    <property type="match status" value="1"/>
</dbReference>
<dbReference type="Gene3D" id="3.30.420.10">
    <property type="entry name" value="Ribonuclease H-like superfamily/Ribonuclease H"/>
    <property type="match status" value="1"/>
</dbReference>
<dbReference type="PANTHER" id="PTHR42648">
    <property type="entry name" value="TRANSPOSASE, PUTATIVE-RELATED"/>
    <property type="match status" value="1"/>
</dbReference>
<keyword evidence="10" id="KW-0695">RNA-directed DNA polymerase</keyword>
<dbReference type="GO" id="GO:0003964">
    <property type="term" value="F:RNA-directed DNA polymerase activity"/>
    <property type="evidence" value="ECO:0007669"/>
    <property type="project" value="UniProtKB-KW"/>
</dbReference>
<keyword evidence="3" id="KW-0540">Nuclease</keyword>
<keyword evidence="12" id="KW-0233">DNA recombination</keyword>
<keyword evidence="5" id="KW-0255">Endonuclease</keyword>
<keyword evidence="17" id="KW-1185">Reference proteome</keyword>
<gene>
    <name evidence="16" type="ORF">PHLCEN_2v3081</name>
</gene>
<dbReference type="InterPro" id="IPR039537">
    <property type="entry name" value="Retrotran_Ty1/copia-like"/>
</dbReference>
<proteinExistence type="predicted"/>
<dbReference type="InterPro" id="IPR057670">
    <property type="entry name" value="SH3_retrovirus"/>
</dbReference>
<evidence type="ECO:0000259" key="15">
    <source>
        <dbReference type="PROSITE" id="PS50994"/>
    </source>
</evidence>
<dbReference type="InterPro" id="IPR001584">
    <property type="entry name" value="Integrase_cat-core"/>
</dbReference>
<keyword evidence="4" id="KW-0479">Metal-binding</keyword>
<evidence type="ECO:0000256" key="8">
    <source>
        <dbReference type="ARBA" id="ARBA00022884"/>
    </source>
</evidence>
<evidence type="ECO:0000256" key="11">
    <source>
        <dbReference type="ARBA" id="ARBA00022932"/>
    </source>
</evidence>
<evidence type="ECO:0000256" key="6">
    <source>
        <dbReference type="ARBA" id="ARBA00022801"/>
    </source>
</evidence>
<dbReference type="GO" id="GO:0004519">
    <property type="term" value="F:endonuclease activity"/>
    <property type="evidence" value="ECO:0007669"/>
    <property type="project" value="UniProtKB-KW"/>
</dbReference>
<feature type="domain" description="Integrase catalytic" evidence="15">
    <location>
        <begin position="1"/>
        <end position="97"/>
    </location>
</feature>
<keyword evidence="8" id="KW-0694">RNA-binding</keyword>
<name>A0A2R6R767_9APHY</name>
<comment type="catalytic activity">
    <reaction evidence="14">
        <text>DNA(n) + a 2'-deoxyribonucleoside 5'-triphosphate = DNA(n+1) + diphosphate</text>
        <dbReference type="Rhea" id="RHEA:22508"/>
        <dbReference type="Rhea" id="RHEA-COMP:17339"/>
        <dbReference type="Rhea" id="RHEA-COMP:17340"/>
        <dbReference type="ChEBI" id="CHEBI:33019"/>
        <dbReference type="ChEBI" id="CHEBI:61560"/>
        <dbReference type="ChEBI" id="CHEBI:173112"/>
        <dbReference type="EC" id="2.7.7.7"/>
    </reaction>
</comment>
<evidence type="ECO:0000256" key="4">
    <source>
        <dbReference type="ARBA" id="ARBA00022723"/>
    </source>
</evidence>
<dbReference type="InterPro" id="IPR012337">
    <property type="entry name" value="RNaseH-like_sf"/>
</dbReference>
<dbReference type="OrthoDB" id="2757440at2759"/>
<dbReference type="EMBL" id="MLYV02000273">
    <property type="protein sequence ID" value="PSS22615.1"/>
    <property type="molecule type" value="Genomic_DNA"/>
</dbReference>
<comment type="caution">
    <text evidence="16">The sequence shown here is derived from an EMBL/GenBank/DDBJ whole genome shotgun (WGS) entry which is preliminary data.</text>
</comment>
<evidence type="ECO:0000256" key="13">
    <source>
        <dbReference type="ARBA" id="ARBA00048173"/>
    </source>
</evidence>
<accession>A0A2R6R767</accession>
<evidence type="ECO:0000256" key="9">
    <source>
        <dbReference type="ARBA" id="ARBA00022908"/>
    </source>
</evidence>
<evidence type="ECO:0000256" key="10">
    <source>
        <dbReference type="ARBA" id="ARBA00022918"/>
    </source>
</evidence>
<reference evidence="16 17" key="1">
    <citation type="submission" date="2018-02" db="EMBL/GenBank/DDBJ databases">
        <title>Genome sequence of the basidiomycete white-rot fungus Phlebia centrifuga.</title>
        <authorList>
            <person name="Granchi Z."/>
            <person name="Peng M."/>
            <person name="de Vries R.P."/>
            <person name="Hilden K."/>
            <person name="Makela M.R."/>
            <person name="Grigoriev I."/>
            <person name="Riley R."/>
        </authorList>
    </citation>
    <scope>NUCLEOTIDE SEQUENCE [LARGE SCALE GENOMIC DNA]</scope>
    <source>
        <strain evidence="16 17">FBCC195</strain>
    </source>
</reference>
<dbReference type="GO" id="GO:0032196">
    <property type="term" value="P:transposition"/>
    <property type="evidence" value="ECO:0007669"/>
    <property type="project" value="UniProtKB-KW"/>
</dbReference>
<dbReference type="GO" id="GO:0003723">
    <property type="term" value="F:RNA binding"/>
    <property type="evidence" value="ECO:0007669"/>
    <property type="project" value="UniProtKB-KW"/>
</dbReference>
<evidence type="ECO:0000256" key="2">
    <source>
        <dbReference type="ARBA" id="ARBA00022695"/>
    </source>
</evidence>
<dbReference type="AlphaFoldDB" id="A0A2R6R767"/>
<sequence>MVHSDRGGEFLSKDFTNFLEKEGIVRRLIVHNTPEHNGMAECVHRTIFNTVRTLLAESSLPPFLWGEAHNHAVYVYNHSPRSFLQFKTPFEARYGVRPNCTFLRPWGTCVLVKMDATSKLAARAIEGRYVGYDFMSNGVRVYWPERHSITVERTVIYLTNDIIVG</sequence>
<dbReference type="GO" id="GO:0005634">
    <property type="term" value="C:nucleus"/>
    <property type="evidence" value="ECO:0007669"/>
    <property type="project" value="UniProtKB-ARBA"/>
</dbReference>
<keyword evidence="7" id="KW-0460">Magnesium</keyword>
<evidence type="ECO:0000256" key="1">
    <source>
        <dbReference type="ARBA" id="ARBA00022578"/>
    </source>
</evidence>
<dbReference type="PROSITE" id="PS50994">
    <property type="entry name" value="INTEGRASE"/>
    <property type="match status" value="1"/>
</dbReference>
<evidence type="ECO:0000313" key="17">
    <source>
        <dbReference type="Proteomes" id="UP000186601"/>
    </source>
</evidence>
<dbReference type="GO" id="GO:0046872">
    <property type="term" value="F:metal ion binding"/>
    <property type="evidence" value="ECO:0007669"/>
    <property type="project" value="UniProtKB-KW"/>
</dbReference>
<dbReference type="InterPro" id="IPR036397">
    <property type="entry name" value="RNaseH_sf"/>
</dbReference>
<protein>
    <recommendedName>
        <fullName evidence="15">Integrase catalytic domain-containing protein</fullName>
    </recommendedName>
</protein>
<keyword evidence="1" id="KW-0815">Transposition</keyword>
<dbReference type="GO" id="GO:0006310">
    <property type="term" value="P:DNA recombination"/>
    <property type="evidence" value="ECO:0007669"/>
    <property type="project" value="UniProtKB-KW"/>
</dbReference>
<evidence type="ECO:0000256" key="14">
    <source>
        <dbReference type="ARBA" id="ARBA00049244"/>
    </source>
</evidence>
<organism evidence="16 17">
    <name type="scientific">Hermanssonia centrifuga</name>
    <dbReference type="NCBI Taxonomy" id="98765"/>
    <lineage>
        <taxon>Eukaryota</taxon>
        <taxon>Fungi</taxon>
        <taxon>Dikarya</taxon>
        <taxon>Basidiomycota</taxon>
        <taxon>Agaricomycotina</taxon>
        <taxon>Agaricomycetes</taxon>
        <taxon>Polyporales</taxon>
        <taxon>Meruliaceae</taxon>
        <taxon>Hermanssonia</taxon>
    </lineage>
</organism>
<dbReference type="Pfam" id="PF25597">
    <property type="entry name" value="SH3_retrovirus"/>
    <property type="match status" value="1"/>
</dbReference>
<dbReference type="GO" id="GO:0003887">
    <property type="term" value="F:DNA-directed DNA polymerase activity"/>
    <property type="evidence" value="ECO:0007669"/>
    <property type="project" value="UniProtKB-KW"/>
</dbReference>
<evidence type="ECO:0000256" key="5">
    <source>
        <dbReference type="ARBA" id="ARBA00022759"/>
    </source>
</evidence>
<dbReference type="GO" id="GO:0016787">
    <property type="term" value="F:hydrolase activity"/>
    <property type="evidence" value="ECO:0007669"/>
    <property type="project" value="UniProtKB-KW"/>
</dbReference>
<dbReference type="PANTHER" id="PTHR42648:SF11">
    <property type="entry name" value="TRANSPOSON TY4-P GAG-POL POLYPROTEIN"/>
    <property type="match status" value="1"/>
</dbReference>
<evidence type="ECO:0000256" key="3">
    <source>
        <dbReference type="ARBA" id="ARBA00022722"/>
    </source>
</evidence>
<evidence type="ECO:0000256" key="7">
    <source>
        <dbReference type="ARBA" id="ARBA00022842"/>
    </source>
</evidence>
<evidence type="ECO:0000313" key="16">
    <source>
        <dbReference type="EMBL" id="PSS22615.1"/>
    </source>
</evidence>
<evidence type="ECO:0000256" key="12">
    <source>
        <dbReference type="ARBA" id="ARBA00023172"/>
    </source>
</evidence>
<keyword evidence="11" id="KW-0239">DNA-directed DNA polymerase</keyword>
<dbReference type="STRING" id="98765.A0A2R6R767"/>